<gene>
    <name evidence="2" type="ORF">IRJ41_018531</name>
</gene>
<dbReference type="Proteomes" id="UP001059041">
    <property type="component" value="Linkage Group LG20"/>
</dbReference>
<reference evidence="2" key="1">
    <citation type="submission" date="2021-02" db="EMBL/GenBank/DDBJ databases">
        <title>Comparative genomics reveals that relaxation of natural selection precedes convergent phenotypic evolution of cavefish.</title>
        <authorList>
            <person name="Peng Z."/>
        </authorList>
    </citation>
    <scope>NUCLEOTIDE SEQUENCE</scope>
    <source>
        <tissue evidence="2">Muscle</tissue>
    </source>
</reference>
<evidence type="ECO:0000313" key="2">
    <source>
        <dbReference type="EMBL" id="KAI7795401.1"/>
    </source>
</evidence>
<feature type="non-terminal residue" evidence="2">
    <location>
        <position position="134"/>
    </location>
</feature>
<evidence type="ECO:0000313" key="3">
    <source>
        <dbReference type="Proteomes" id="UP001059041"/>
    </source>
</evidence>
<feature type="compositionally biased region" description="Basic and acidic residues" evidence="1">
    <location>
        <begin position="92"/>
        <end position="109"/>
    </location>
</feature>
<feature type="region of interest" description="Disordered" evidence="1">
    <location>
        <begin position="60"/>
        <end position="134"/>
    </location>
</feature>
<protein>
    <submittedName>
        <fullName evidence="2">Uncharacterized protein</fullName>
    </submittedName>
</protein>
<dbReference type="AlphaFoldDB" id="A0A9W7TEQ8"/>
<sequence length="134" mass="14720">QQSKHPFAFLLKEPTVRLASGPLSPVRDNIQAFLFFSKSDKFIPTVCAQTATFIQTPIDRASRASANARTGSGERRSGWPIPIRTPCAFTIRHAEERDNTGSGSHEQRRSGVNSPLPPASVMTSRAEEVVEERA</sequence>
<feature type="compositionally biased region" description="Basic and acidic residues" evidence="1">
    <location>
        <begin position="125"/>
        <end position="134"/>
    </location>
</feature>
<comment type="caution">
    <text evidence="2">The sequence shown here is derived from an EMBL/GenBank/DDBJ whole genome shotgun (WGS) entry which is preliminary data.</text>
</comment>
<proteinExistence type="predicted"/>
<evidence type="ECO:0000256" key="1">
    <source>
        <dbReference type="SAM" id="MobiDB-lite"/>
    </source>
</evidence>
<organism evidence="2 3">
    <name type="scientific">Triplophysa rosa</name>
    <name type="common">Cave loach</name>
    <dbReference type="NCBI Taxonomy" id="992332"/>
    <lineage>
        <taxon>Eukaryota</taxon>
        <taxon>Metazoa</taxon>
        <taxon>Chordata</taxon>
        <taxon>Craniata</taxon>
        <taxon>Vertebrata</taxon>
        <taxon>Euteleostomi</taxon>
        <taxon>Actinopterygii</taxon>
        <taxon>Neopterygii</taxon>
        <taxon>Teleostei</taxon>
        <taxon>Ostariophysi</taxon>
        <taxon>Cypriniformes</taxon>
        <taxon>Nemacheilidae</taxon>
        <taxon>Triplophysa</taxon>
    </lineage>
</organism>
<keyword evidence="3" id="KW-1185">Reference proteome</keyword>
<dbReference type="EMBL" id="JAFHDT010000020">
    <property type="protein sequence ID" value="KAI7795401.1"/>
    <property type="molecule type" value="Genomic_DNA"/>
</dbReference>
<name>A0A9W7TEQ8_TRIRA</name>
<accession>A0A9W7TEQ8</accession>